<protein>
    <submittedName>
        <fullName evidence="1">Uncharacterized protein</fullName>
    </submittedName>
</protein>
<evidence type="ECO:0000313" key="2">
    <source>
        <dbReference type="Proteomes" id="UP000604046"/>
    </source>
</evidence>
<keyword evidence="2" id="KW-1185">Reference proteome</keyword>
<proteinExistence type="predicted"/>
<dbReference type="AlphaFoldDB" id="A0A812MS49"/>
<accession>A0A812MS49</accession>
<sequence>MQVGYEGQFEGGKLATLVDADGYLAKTIIAGKRGQGTGRGGEVRWCRGKVGSVDVVAAAAIPKKGRASLMVIQWLAESCLGKARKRRLSRRCLNCRQVQQISGQWA</sequence>
<gene>
    <name evidence="1" type="ORF">SNAT2548_LOCUS14645</name>
</gene>
<evidence type="ECO:0000313" key="1">
    <source>
        <dbReference type="EMBL" id="CAE7276099.1"/>
    </source>
</evidence>
<dbReference type="Proteomes" id="UP000604046">
    <property type="component" value="Unassembled WGS sequence"/>
</dbReference>
<organism evidence="1 2">
    <name type="scientific">Symbiodinium natans</name>
    <dbReference type="NCBI Taxonomy" id="878477"/>
    <lineage>
        <taxon>Eukaryota</taxon>
        <taxon>Sar</taxon>
        <taxon>Alveolata</taxon>
        <taxon>Dinophyceae</taxon>
        <taxon>Suessiales</taxon>
        <taxon>Symbiodiniaceae</taxon>
        <taxon>Symbiodinium</taxon>
    </lineage>
</organism>
<name>A0A812MS49_9DINO</name>
<dbReference type="EMBL" id="CAJNDS010001746">
    <property type="protein sequence ID" value="CAE7276099.1"/>
    <property type="molecule type" value="Genomic_DNA"/>
</dbReference>
<comment type="caution">
    <text evidence="1">The sequence shown here is derived from an EMBL/GenBank/DDBJ whole genome shotgun (WGS) entry which is preliminary data.</text>
</comment>
<reference evidence="1" key="1">
    <citation type="submission" date="2021-02" db="EMBL/GenBank/DDBJ databases">
        <authorList>
            <person name="Dougan E. K."/>
            <person name="Rhodes N."/>
            <person name="Thang M."/>
            <person name="Chan C."/>
        </authorList>
    </citation>
    <scope>NUCLEOTIDE SEQUENCE</scope>
</reference>